<evidence type="ECO:0000313" key="2">
    <source>
        <dbReference type="EMBL" id="MCO0832016.1"/>
    </source>
</evidence>
<dbReference type="RefSeq" id="WP_252442785.1">
    <property type="nucleotide sequence ID" value="NZ_JAMWYK010000002.1"/>
</dbReference>
<keyword evidence="1" id="KW-1133">Transmembrane helix</keyword>
<sequence>MILFGLIVLTILFFWLCIEFLAWAPVIILVLLGLLILAFLLTHIFWILGIILVCWVFARIGRKKRAEKLNKVFEGSQPRSVDEEDETTEKNEKKKPLKKLFLDRVLADFKENQAVNLGDGLWVDQAKQRLLFILDDSQKDAYVQGKFDEIESYKLNQESEYSQSFGVHLSGMAAFDYVNVTLSKQENEMLGQSPANYLNELLKRYGQEK</sequence>
<comment type="caution">
    <text evidence="2">The sequence shown here is derived from an EMBL/GenBank/DDBJ whole genome shotgun (WGS) entry which is preliminary data.</text>
</comment>
<keyword evidence="1" id="KW-0472">Membrane</keyword>
<name>A0ABT0ZPT6_9LACO</name>
<dbReference type="EMBL" id="JAMWYK010000002">
    <property type="protein sequence ID" value="MCO0832016.1"/>
    <property type="molecule type" value="Genomic_DNA"/>
</dbReference>
<evidence type="ECO:0000256" key="1">
    <source>
        <dbReference type="SAM" id="Phobius"/>
    </source>
</evidence>
<reference evidence="2 3" key="1">
    <citation type="submission" date="2022-06" db="EMBL/GenBank/DDBJ databases">
        <title>Fructobacillus taiwanensis sp. nov., isolated from the honeybee.</title>
        <authorList>
            <person name="Chen Y.-S."/>
            <person name="Wang L.-T."/>
            <person name="Lee Y.-S."/>
            <person name="Chang Y.-C."/>
            <person name="Wu H.-C."/>
            <person name="Liao C.-Y."/>
            <person name="Chen W.-H."/>
            <person name="Deng J.-N."/>
            <person name="Wang Y.-H."/>
        </authorList>
    </citation>
    <scope>NUCLEOTIDE SEQUENCE [LARGE SCALE GENOMIC DNA]</scope>
    <source>
        <strain evidence="2 3">W13</strain>
    </source>
</reference>
<feature type="transmembrane region" description="Helical" evidence="1">
    <location>
        <begin position="32"/>
        <end position="58"/>
    </location>
</feature>
<gene>
    <name evidence="2" type="ORF">NFX39_02765</name>
</gene>
<evidence type="ECO:0000313" key="3">
    <source>
        <dbReference type="Proteomes" id="UP001523234"/>
    </source>
</evidence>
<accession>A0ABT0ZPT6</accession>
<proteinExistence type="predicted"/>
<organism evidence="2 3">
    <name type="scientific">Fructobacillus apis</name>
    <dbReference type="NCBI Taxonomy" id="2935017"/>
    <lineage>
        <taxon>Bacteria</taxon>
        <taxon>Bacillati</taxon>
        <taxon>Bacillota</taxon>
        <taxon>Bacilli</taxon>
        <taxon>Lactobacillales</taxon>
        <taxon>Lactobacillaceae</taxon>
        <taxon>Fructobacillus</taxon>
    </lineage>
</organism>
<dbReference type="Proteomes" id="UP001523234">
    <property type="component" value="Unassembled WGS sequence"/>
</dbReference>
<protein>
    <submittedName>
        <fullName evidence="2">Uncharacterized protein</fullName>
    </submittedName>
</protein>
<keyword evidence="1" id="KW-0812">Transmembrane</keyword>
<keyword evidence="3" id="KW-1185">Reference proteome</keyword>